<dbReference type="Gene3D" id="1.10.533.10">
    <property type="entry name" value="Death Domain, Fas"/>
    <property type="match status" value="1"/>
</dbReference>
<sequence length="91" mass="10527">MTGIESDLLPILEDLNSGEFRMFTWYLSLDILENCKPIPKGRLENKIRVETVDLILQSYREELAVMITAEILRKMQNNKAAEALTKNLLFL</sequence>
<dbReference type="Proteomes" id="UP000261620">
    <property type="component" value="Unplaced"/>
</dbReference>
<dbReference type="Ensembl" id="ENSMMOT00000014978.1">
    <property type="protein sequence ID" value="ENSMMOP00000014736.1"/>
    <property type="gene ID" value="ENSMMOG00000011276.1"/>
</dbReference>
<dbReference type="CDD" id="cd08321">
    <property type="entry name" value="Pyrin_ASC-like"/>
    <property type="match status" value="1"/>
</dbReference>
<dbReference type="InterPro" id="IPR004020">
    <property type="entry name" value="DAPIN"/>
</dbReference>
<name>A0A3Q3WCN0_MOLML</name>
<reference evidence="2" key="2">
    <citation type="submission" date="2025-09" db="UniProtKB">
        <authorList>
            <consortium name="Ensembl"/>
        </authorList>
    </citation>
    <scope>IDENTIFICATION</scope>
</reference>
<feature type="domain" description="Pyrin" evidence="1">
    <location>
        <begin position="1"/>
        <end position="86"/>
    </location>
</feature>
<organism evidence="2 3">
    <name type="scientific">Mola mola</name>
    <name type="common">Ocean sunfish</name>
    <name type="synonym">Tetraodon mola</name>
    <dbReference type="NCBI Taxonomy" id="94237"/>
    <lineage>
        <taxon>Eukaryota</taxon>
        <taxon>Metazoa</taxon>
        <taxon>Chordata</taxon>
        <taxon>Craniata</taxon>
        <taxon>Vertebrata</taxon>
        <taxon>Euteleostomi</taxon>
        <taxon>Actinopterygii</taxon>
        <taxon>Neopterygii</taxon>
        <taxon>Teleostei</taxon>
        <taxon>Neoteleostei</taxon>
        <taxon>Acanthomorphata</taxon>
        <taxon>Eupercaria</taxon>
        <taxon>Tetraodontiformes</taxon>
        <taxon>Molidae</taxon>
        <taxon>Mola</taxon>
    </lineage>
</organism>
<dbReference type="SMART" id="SM01289">
    <property type="entry name" value="PYRIN"/>
    <property type="match status" value="1"/>
</dbReference>
<dbReference type="InterPro" id="IPR011029">
    <property type="entry name" value="DEATH-like_dom_sf"/>
</dbReference>
<evidence type="ECO:0000259" key="1">
    <source>
        <dbReference type="PROSITE" id="PS50824"/>
    </source>
</evidence>
<keyword evidence="3" id="KW-1185">Reference proteome</keyword>
<evidence type="ECO:0000313" key="3">
    <source>
        <dbReference type="Proteomes" id="UP000261620"/>
    </source>
</evidence>
<reference evidence="2" key="1">
    <citation type="submission" date="2025-08" db="UniProtKB">
        <authorList>
            <consortium name="Ensembl"/>
        </authorList>
    </citation>
    <scope>IDENTIFICATION</scope>
</reference>
<accession>A0A3Q3WCN0</accession>
<dbReference type="SUPFAM" id="SSF47986">
    <property type="entry name" value="DEATH domain"/>
    <property type="match status" value="1"/>
</dbReference>
<protein>
    <recommendedName>
        <fullName evidence="1">Pyrin domain-containing protein</fullName>
    </recommendedName>
</protein>
<dbReference type="PROSITE" id="PS50824">
    <property type="entry name" value="DAPIN"/>
    <property type="match status" value="1"/>
</dbReference>
<proteinExistence type="predicted"/>
<dbReference type="OMA" id="SCMIDSY"/>
<dbReference type="AlphaFoldDB" id="A0A3Q3WCN0"/>
<dbReference type="Pfam" id="PF02758">
    <property type="entry name" value="PYRIN"/>
    <property type="match status" value="1"/>
</dbReference>
<dbReference type="STRING" id="94237.ENSMMOP00000014736"/>
<evidence type="ECO:0000313" key="2">
    <source>
        <dbReference type="Ensembl" id="ENSMMOP00000014736.1"/>
    </source>
</evidence>